<dbReference type="EMBL" id="MU117987">
    <property type="protein sequence ID" value="KAF9650260.1"/>
    <property type="molecule type" value="Genomic_DNA"/>
</dbReference>
<keyword evidence="2" id="KW-1185">Reference proteome</keyword>
<accession>A0ACB6ZKF6</accession>
<evidence type="ECO:0000313" key="1">
    <source>
        <dbReference type="EMBL" id="KAF9650260.1"/>
    </source>
</evidence>
<comment type="caution">
    <text evidence="1">The sequence shown here is derived from an EMBL/GenBank/DDBJ whole genome shotgun (WGS) entry which is preliminary data.</text>
</comment>
<reference evidence="1" key="1">
    <citation type="submission" date="2019-10" db="EMBL/GenBank/DDBJ databases">
        <authorList>
            <consortium name="DOE Joint Genome Institute"/>
            <person name="Kuo A."/>
            <person name="Miyauchi S."/>
            <person name="Kiss E."/>
            <person name="Drula E."/>
            <person name="Kohler A."/>
            <person name="Sanchez-Garcia M."/>
            <person name="Andreopoulos B."/>
            <person name="Barry K.W."/>
            <person name="Bonito G."/>
            <person name="Buee M."/>
            <person name="Carver A."/>
            <person name="Chen C."/>
            <person name="Cichocki N."/>
            <person name="Clum A."/>
            <person name="Culley D."/>
            <person name="Crous P.W."/>
            <person name="Fauchery L."/>
            <person name="Girlanda M."/>
            <person name="Hayes R."/>
            <person name="Keri Z."/>
            <person name="Labutti K."/>
            <person name="Lipzen A."/>
            <person name="Lombard V."/>
            <person name="Magnuson J."/>
            <person name="Maillard F."/>
            <person name="Morin E."/>
            <person name="Murat C."/>
            <person name="Nolan M."/>
            <person name="Ohm R."/>
            <person name="Pangilinan J."/>
            <person name="Pereira M."/>
            <person name="Perotto S."/>
            <person name="Peter M."/>
            <person name="Riley R."/>
            <person name="Sitrit Y."/>
            <person name="Stielow B."/>
            <person name="Szollosi G."/>
            <person name="Zifcakova L."/>
            <person name="Stursova M."/>
            <person name="Spatafora J.W."/>
            <person name="Tedersoo L."/>
            <person name="Vaario L.-M."/>
            <person name="Yamada A."/>
            <person name="Yan M."/>
            <person name="Wang P."/>
            <person name="Xu J."/>
            <person name="Bruns T."/>
            <person name="Baldrian P."/>
            <person name="Vilgalys R."/>
            <person name="Henrissat B."/>
            <person name="Grigoriev I.V."/>
            <person name="Hibbett D."/>
            <person name="Nagy L.G."/>
            <person name="Martin F.M."/>
        </authorList>
    </citation>
    <scope>NUCLEOTIDE SEQUENCE</scope>
    <source>
        <strain evidence="1">P2</strain>
    </source>
</reference>
<organism evidence="1 2">
    <name type="scientific">Thelephora ganbajun</name>
    <name type="common">Ganba fungus</name>
    <dbReference type="NCBI Taxonomy" id="370292"/>
    <lineage>
        <taxon>Eukaryota</taxon>
        <taxon>Fungi</taxon>
        <taxon>Dikarya</taxon>
        <taxon>Basidiomycota</taxon>
        <taxon>Agaricomycotina</taxon>
        <taxon>Agaricomycetes</taxon>
        <taxon>Thelephorales</taxon>
        <taxon>Thelephoraceae</taxon>
        <taxon>Thelephora</taxon>
    </lineage>
</organism>
<evidence type="ECO:0000313" key="2">
    <source>
        <dbReference type="Proteomes" id="UP000886501"/>
    </source>
</evidence>
<gene>
    <name evidence="1" type="ORF">BDM02DRAFT_1500746</name>
</gene>
<dbReference type="Proteomes" id="UP000886501">
    <property type="component" value="Unassembled WGS sequence"/>
</dbReference>
<reference evidence="1" key="2">
    <citation type="journal article" date="2020" name="Nat. Commun.">
        <title>Large-scale genome sequencing of mycorrhizal fungi provides insights into the early evolution of symbiotic traits.</title>
        <authorList>
            <person name="Miyauchi S."/>
            <person name="Kiss E."/>
            <person name="Kuo A."/>
            <person name="Drula E."/>
            <person name="Kohler A."/>
            <person name="Sanchez-Garcia M."/>
            <person name="Morin E."/>
            <person name="Andreopoulos B."/>
            <person name="Barry K.W."/>
            <person name="Bonito G."/>
            <person name="Buee M."/>
            <person name="Carver A."/>
            <person name="Chen C."/>
            <person name="Cichocki N."/>
            <person name="Clum A."/>
            <person name="Culley D."/>
            <person name="Crous P.W."/>
            <person name="Fauchery L."/>
            <person name="Girlanda M."/>
            <person name="Hayes R.D."/>
            <person name="Keri Z."/>
            <person name="LaButti K."/>
            <person name="Lipzen A."/>
            <person name="Lombard V."/>
            <person name="Magnuson J."/>
            <person name="Maillard F."/>
            <person name="Murat C."/>
            <person name="Nolan M."/>
            <person name="Ohm R.A."/>
            <person name="Pangilinan J."/>
            <person name="Pereira M.F."/>
            <person name="Perotto S."/>
            <person name="Peter M."/>
            <person name="Pfister S."/>
            <person name="Riley R."/>
            <person name="Sitrit Y."/>
            <person name="Stielow J.B."/>
            <person name="Szollosi G."/>
            <person name="Zifcakova L."/>
            <person name="Stursova M."/>
            <person name="Spatafora J.W."/>
            <person name="Tedersoo L."/>
            <person name="Vaario L.M."/>
            <person name="Yamada A."/>
            <person name="Yan M."/>
            <person name="Wang P."/>
            <person name="Xu J."/>
            <person name="Bruns T."/>
            <person name="Baldrian P."/>
            <person name="Vilgalys R."/>
            <person name="Dunand C."/>
            <person name="Henrissat B."/>
            <person name="Grigoriev I.V."/>
            <person name="Hibbett D."/>
            <person name="Nagy L.G."/>
            <person name="Martin F.M."/>
        </authorList>
    </citation>
    <scope>NUCLEOTIDE SEQUENCE</scope>
    <source>
        <strain evidence="1">P2</strain>
    </source>
</reference>
<name>A0ACB6ZKF6_THEGA</name>
<sequence>MWNVVGPFEVGSPADLAVVSEVVQSQNRRCIYLAEEDSEAQIAAIAADSVVAEGEEGMVDGVADSVEVEVASVVDVMTMGVADVVVGTAVADSGMYCVPYRSTVTNYLSVVAGVVVLATKVEVASVSTQTADPEGHRTDLVGMALWAADTGAVVMEAAEEHSVHREVVVGMEAGTGPILNGRAQGWTRIAIQSDQGTEHIFSGVPPGSRHGYPVLFGLQYEWVNYPCNESDLGRMELSHYIV</sequence>
<protein>
    <submittedName>
        <fullName evidence="1">Uncharacterized protein</fullName>
    </submittedName>
</protein>
<proteinExistence type="predicted"/>